<reference evidence="2 3" key="1">
    <citation type="submission" date="2019-03" db="EMBL/GenBank/DDBJ databases">
        <title>Single cell metagenomics reveals metabolic interactions within the superorganism composed of flagellate Streblomastix strix and complex community of Bacteroidetes bacteria on its surface.</title>
        <authorList>
            <person name="Treitli S.C."/>
            <person name="Kolisko M."/>
            <person name="Husnik F."/>
            <person name="Keeling P."/>
            <person name="Hampl V."/>
        </authorList>
    </citation>
    <scope>NUCLEOTIDE SEQUENCE [LARGE SCALE GENOMIC DNA]</scope>
    <source>
        <strain evidence="2">ST1C</strain>
    </source>
</reference>
<feature type="region of interest" description="Disordered" evidence="1">
    <location>
        <begin position="108"/>
        <end position="132"/>
    </location>
</feature>
<evidence type="ECO:0000313" key="2">
    <source>
        <dbReference type="EMBL" id="KAA6396000.1"/>
    </source>
</evidence>
<gene>
    <name evidence="2" type="ORF">EZS28_008470</name>
</gene>
<name>A0A5J4WLZ6_9EUKA</name>
<evidence type="ECO:0000256" key="1">
    <source>
        <dbReference type="SAM" id="MobiDB-lite"/>
    </source>
</evidence>
<protein>
    <submittedName>
        <fullName evidence="2">Uncharacterized protein</fullName>
    </submittedName>
</protein>
<organism evidence="2 3">
    <name type="scientific">Streblomastix strix</name>
    <dbReference type="NCBI Taxonomy" id="222440"/>
    <lineage>
        <taxon>Eukaryota</taxon>
        <taxon>Metamonada</taxon>
        <taxon>Preaxostyla</taxon>
        <taxon>Oxymonadida</taxon>
        <taxon>Streblomastigidae</taxon>
        <taxon>Streblomastix</taxon>
    </lineage>
</organism>
<accession>A0A5J4WLZ6</accession>
<dbReference type="AlphaFoldDB" id="A0A5J4WLZ6"/>
<proteinExistence type="predicted"/>
<sequence>MINEYDTLLGKKKGDETEIPVSEEISNKNRIISFKAKLAHIIRKVIGDNNQQVIDVKGKDEINEEVQQIESEKIEQENKNDNDKQKIRKELNEIMECLFGVNSLDDLNDEKDKDENEVLNSSEKEDSSEDGETEVCARCGALDLGGFCDCGTYDYLDAEDQMADMLLQEQVNQSLNDQTQAANNSEQFEVKLKEEVTRWTQIFCREEKNNERIR</sequence>
<evidence type="ECO:0000313" key="3">
    <source>
        <dbReference type="Proteomes" id="UP000324800"/>
    </source>
</evidence>
<comment type="caution">
    <text evidence="2">The sequence shown here is derived from an EMBL/GenBank/DDBJ whole genome shotgun (WGS) entry which is preliminary data.</text>
</comment>
<dbReference type="EMBL" id="SNRW01001541">
    <property type="protein sequence ID" value="KAA6396000.1"/>
    <property type="molecule type" value="Genomic_DNA"/>
</dbReference>
<dbReference type="Proteomes" id="UP000324800">
    <property type="component" value="Unassembled WGS sequence"/>
</dbReference>